<dbReference type="InterPro" id="IPR051806">
    <property type="entry name" value="HAD-like_SPP"/>
</dbReference>
<dbReference type="Pfam" id="PF00702">
    <property type="entry name" value="Hydrolase"/>
    <property type="match status" value="1"/>
</dbReference>
<dbReference type="InterPro" id="IPR023198">
    <property type="entry name" value="PGP-like_dom2"/>
</dbReference>
<evidence type="ECO:0000259" key="2">
    <source>
        <dbReference type="Pfam" id="PF07569"/>
    </source>
</evidence>
<dbReference type="InterPro" id="IPR006439">
    <property type="entry name" value="HAD-SF_hydro_IA"/>
</dbReference>
<accession>A0A4U0WXD2</accession>
<gene>
    <name evidence="3" type="ORF">B0A55_09142</name>
</gene>
<dbReference type="PANTHER" id="PTHR43481:SF4">
    <property type="entry name" value="GLYCEROL-1-PHOSPHATE PHOSPHOHYDROLASE 1-RELATED"/>
    <property type="match status" value="1"/>
</dbReference>
<dbReference type="EMBL" id="NAJQ01000572">
    <property type="protein sequence ID" value="TKA67438.1"/>
    <property type="molecule type" value="Genomic_DNA"/>
</dbReference>
<dbReference type="GO" id="GO:0006355">
    <property type="term" value="P:regulation of DNA-templated transcription"/>
    <property type="evidence" value="ECO:0007669"/>
    <property type="project" value="InterPro"/>
</dbReference>
<keyword evidence="4" id="KW-1185">Reference proteome</keyword>
<dbReference type="PANTHER" id="PTHR43481">
    <property type="entry name" value="FRUCTOSE-1-PHOSPHATE PHOSPHATASE"/>
    <property type="match status" value="1"/>
</dbReference>
<organism evidence="3 4">
    <name type="scientific">Friedmanniomyces simplex</name>
    <dbReference type="NCBI Taxonomy" id="329884"/>
    <lineage>
        <taxon>Eukaryota</taxon>
        <taxon>Fungi</taxon>
        <taxon>Dikarya</taxon>
        <taxon>Ascomycota</taxon>
        <taxon>Pezizomycotina</taxon>
        <taxon>Dothideomycetes</taxon>
        <taxon>Dothideomycetidae</taxon>
        <taxon>Mycosphaerellales</taxon>
        <taxon>Teratosphaeriaceae</taxon>
        <taxon>Friedmanniomyces</taxon>
    </lineage>
</organism>
<dbReference type="Gene3D" id="1.10.150.240">
    <property type="entry name" value="Putative phosphatase, domain 2"/>
    <property type="match status" value="1"/>
</dbReference>
<evidence type="ECO:0000313" key="4">
    <source>
        <dbReference type="Proteomes" id="UP000309340"/>
    </source>
</evidence>
<reference evidence="3 4" key="1">
    <citation type="submission" date="2017-03" db="EMBL/GenBank/DDBJ databases">
        <title>Genomes of endolithic fungi from Antarctica.</title>
        <authorList>
            <person name="Coleine C."/>
            <person name="Masonjones S."/>
            <person name="Stajich J.E."/>
        </authorList>
    </citation>
    <scope>NUCLEOTIDE SEQUENCE [LARGE SCALE GENOMIC DNA]</scope>
    <source>
        <strain evidence="3 4">CCFEE 5184</strain>
    </source>
</reference>
<dbReference type="Gene3D" id="3.40.50.1000">
    <property type="entry name" value="HAD superfamily/HAD-like"/>
    <property type="match status" value="1"/>
</dbReference>
<feature type="domain" description="Protein HIRA-like C-terminal" evidence="2">
    <location>
        <begin position="1"/>
        <end position="56"/>
    </location>
</feature>
<dbReference type="Pfam" id="PF07569">
    <property type="entry name" value="Hira"/>
    <property type="match status" value="1"/>
</dbReference>
<dbReference type="InterPro" id="IPR011494">
    <property type="entry name" value="HIRA-like_C"/>
</dbReference>
<dbReference type="CDD" id="cd07527">
    <property type="entry name" value="HAD_ScGPP-like"/>
    <property type="match status" value="1"/>
</dbReference>
<dbReference type="SUPFAM" id="SSF56784">
    <property type="entry name" value="HAD-like"/>
    <property type="match status" value="1"/>
</dbReference>
<proteinExistence type="predicted"/>
<dbReference type="InterPro" id="IPR023214">
    <property type="entry name" value="HAD_sf"/>
</dbReference>
<feature type="compositionally biased region" description="Polar residues" evidence="1">
    <location>
        <begin position="142"/>
        <end position="167"/>
    </location>
</feature>
<protein>
    <recommendedName>
        <fullName evidence="2">Protein HIRA-like C-terminal domain-containing protein</fullName>
    </recommendedName>
</protein>
<dbReference type="AlphaFoldDB" id="A0A4U0WXD2"/>
<dbReference type="Proteomes" id="UP000309340">
    <property type="component" value="Unassembled WGS sequence"/>
</dbReference>
<dbReference type="SFLD" id="SFLDG01135">
    <property type="entry name" value="C1.5.6:_HAD__Beta-PGM__Phospha"/>
    <property type="match status" value="1"/>
</dbReference>
<feature type="non-terminal residue" evidence="3">
    <location>
        <position position="1"/>
    </location>
</feature>
<comment type="caution">
    <text evidence="3">The sequence shown here is derived from an EMBL/GenBank/DDBJ whole genome shotgun (WGS) entry which is preliminary data.</text>
</comment>
<dbReference type="GO" id="GO:0050308">
    <property type="term" value="F:sugar-phosphatase activity"/>
    <property type="evidence" value="ECO:0007669"/>
    <property type="project" value="TreeGrafter"/>
</dbReference>
<dbReference type="OrthoDB" id="40579at2759"/>
<name>A0A4U0WXD2_9PEZI</name>
<dbReference type="STRING" id="329884.A0A4U0WXD2"/>
<evidence type="ECO:0000256" key="1">
    <source>
        <dbReference type="SAM" id="MobiDB-lite"/>
    </source>
</evidence>
<sequence>YEGFETSVSIAHLENRLAAAYMLGAGDEFRIGLGMYAKRIGAEGLRGKVEELLKGLMGGSMLFDQEDLDADEEEEGERRGGAQWQWGGGDEILGWKREDLLREVVVGLGRQRELQRVTVPYARFLGILDTLPGGEEEGGQGSLHTSSLPATMSSTPREEVYTQSSSKEPPLNLHQLKQNMPHAVNNGEPEFSAPAQTHQFAALLFDMDGTIIDSTPAIVKYWHALGDQIGVPGAQILETSHGRRSIDVLALLAPEKANWEFVCEAEGRVPLEYGSDAVEIPGARALLETLEKEGVPWAIVTSGTRPLVEGWLGVMKLARPGVLVSAEEVAKGKPDPACYRLGAQRLGFEDGSAGAGQNGDAGDGAVGAVRKVNPDQILVLEDAPAGVRAGKAAGYKVVALATTHAIEKLREAGADWIVEDMRSVSMMGWEAKAGRVGIEIKNALTR</sequence>
<dbReference type="SFLD" id="SFLDS00003">
    <property type="entry name" value="Haloacid_Dehalogenase"/>
    <property type="match status" value="1"/>
</dbReference>
<dbReference type="InterPro" id="IPR036412">
    <property type="entry name" value="HAD-like_sf"/>
</dbReference>
<dbReference type="SFLD" id="SFLDG01129">
    <property type="entry name" value="C1.5:_HAD__Beta-PGM__Phosphata"/>
    <property type="match status" value="1"/>
</dbReference>
<dbReference type="PRINTS" id="PR00413">
    <property type="entry name" value="HADHALOGNASE"/>
</dbReference>
<feature type="region of interest" description="Disordered" evidence="1">
    <location>
        <begin position="135"/>
        <end position="172"/>
    </location>
</feature>
<evidence type="ECO:0000313" key="3">
    <source>
        <dbReference type="EMBL" id="TKA67438.1"/>
    </source>
</evidence>
<dbReference type="GO" id="GO:0006338">
    <property type="term" value="P:chromatin remodeling"/>
    <property type="evidence" value="ECO:0007669"/>
    <property type="project" value="InterPro"/>
</dbReference>